<reference evidence="4 5" key="1">
    <citation type="submission" date="2016-10" db="EMBL/GenBank/DDBJ databases">
        <authorList>
            <person name="de Groot N.N."/>
        </authorList>
    </citation>
    <scope>NUCLEOTIDE SEQUENCE [LARGE SCALE GENOMIC DNA]</scope>
    <source>
        <strain evidence="5">L7-484,KACC 16230,DSM 25025</strain>
    </source>
</reference>
<evidence type="ECO:0000256" key="1">
    <source>
        <dbReference type="ARBA" id="ARBA00023015"/>
    </source>
</evidence>
<evidence type="ECO:0000259" key="3">
    <source>
        <dbReference type="PROSITE" id="PS01124"/>
    </source>
</evidence>
<dbReference type="InterPro" id="IPR018060">
    <property type="entry name" value="HTH_AraC"/>
</dbReference>
<dbReference type="PANTHER" id="PTHR43436">
    <property type="entry name" value="ARAC-FAMILY TRANSCRIPTIONAL REGULATOR"/>
    <property type="match status" value="1"/>
</dbReference>
<dbReference type="STRING" id="1166073.SAMN05192530_102575"/>
<gene>
    <name evidence="4" type="ORF">SAMN05192530_102575</name>
</gene>
<dbReference type="PROSITE" id="PS01124">
    <property type="entry name" value="HTH_ARAC_FAMILY_2"/>
    <property type="match status" value="1"/>
</dbReference>
<dbReference type="RefSeq" id="WP_090671448.1">
    <property type="nucleotide sequence ID" value="NZ_FNIT01000002.1"/>
</dbReference>
<dbReference type="OrthoDB" id="9802263at2"/>
<name>A0A1H0FLY0_9HYPH</name>
<dbReference type="GO" id="GO:0003700">
    <property type="term" value="F:DNA-binding transcription factor activity"/>
    <property type="evidence" value="ECO:0007669"/>
    <property type="project" value="InterPro"/>
</dbReference>
<evidence type="ECO:0000256" key="2">
    <source>
        <dbReference type="ARBA" id="ARBA00023163"/>
    </source>
</evidence>
<dbReference type="SMART" id="SM00342">
    <property type="entry name" value="HTH_ARAC"/>
    <property type="match status" value="1"/>
</dbReference>
<dbReference type="PANTHER" id="PTHR43436:SF1">
    <property type="entry name" value="TRANSCRIPTIONAL REGULATORY PROTEIN"/>
    <property type="match status" value="1"/>
</dbReference>
<dbReference type="Pfam" id="PF06719">
    <property type="entry name" value="AraC_N"/>
    <property type="match status" value="1"/>
</dbReference>
<accession>A0A1H0FLY0</accession>
<sequence length="299" mass="32669">MQDILDRLIHRARRHADPTRTQTVLPRVGLAVRTEPGPPSTGLYQPMVCVVLQGAKEVLIGETVLRYDAATSFVASLDLPASGRIVEATPDKPYIGAGLTLDREALGAMLAEAPSLPPCDPAAGFGVAPITRELLEAWALLLALLDTPADIPFLAASREREVLYRLLQGPHGAMLRQIGREDSRLSRVRRSIEWIARHYDRPLRVEALAEIAGMSVPSFHRHFKTVTAMSPLQYQKRLRLQAARRLLVSQGEAGRAAYAVGYESASQFSREYRRLFGAPPARDAARLLAGGGEQPGTAI</sequence>
<dbReference type="EMBL" id="FNIT01000002">
    <property type="protein sequence ID" value="SDN95521.1"/>
    <property type="molecule type" value="Genomic_DNA"/>
</dbReference>
<evidence type="ECO:0000313" key="4">
    <source>
        <dbReference type="EMBL" id="SDN95521.1"/>
    </source>
</evidence>
<keyword evidence="5" id="KW-1185">Reference proteome</keyword>
<dbReference type="Proteomes" id="UP000198793">
    <property type="component" value="Unassembled WGS sequence"/>
</dbReference>
<dbReference type="InterPro" id="IPR009594">
    <property type="entry name" value="Tscrpt_reg_HTH_AraC_N"/>
</dbReference>
<dbReference type="Pfam" id="PF12833">
    <property type="entry name" value="HTH_18"/>
    <property type="match status" value="1"/>
</dbReference>
<dbReference type="Gene3D" id="1.10.10.60">
    <property type="entry name" value="Homeodomain-like"/>
    <property type="match status" value="2"/>
</dbReference>
<protein>
    <submittedName>
        <fullName evidence="4">Helix-turn-helix domain-containing protein</fullName>
    </submittedName>
</protein>
<dbReference type="GO" id="GO:0043565">
    <property type="term" value="F:sequence-specific DNA binding"/>
    <property type="evidence" value="ECO:0007669"/>
    <property type="project" value="InterPro"/>
</dbReference>
<keyword evidence="2" id="KW-0804">Transcription</keyword>
<evidence type="ECO:0000313" key="5">
    <source>
        <dbReference type="Proteomes" id="UP000198793"/>
    </source>
</evidence>
<dbReference type="SUPFAM" id="SSF46689">
    <property type="entry name" value="Homeodomain-like"/>
    <property type="match status" value="2"/>
</dbReference>
<dbReference type="AlphaFoldDB" id="A0A1H0FLY0"/>
<dbReference type="InterPro" id="IPR009057">
    <property type="entry name" value="Homeodomain-like_sf"/>
</dbReference>
<feature type="domain" description="HTH araC/xylS-type" evidence="3">
    <location>
        <begin position="189"/>
        <end position="286"/>
    </location>
</feature>
<proteinExistence type="predicted"/>
<keyword evidence="1" id="KW-0805">Transcription regulation</keyword>
<organism evidence="4 5">
    <name type="scientific">Aureimonas jatrophae</name>
    <dbReference type="NCBI Taxonomy" id="1166073"/>
    <lineage>
        <taxon>Bacteria</taxon>
        <taxon>Pseudomonadati</taxon>
        <taxon>Pseudomonadota</taxon>
        <taxon>Alphaproteobacteria</taxon>
        <taxon>Hyphomicrobiales</taxon>
        <taxon>Aurantimonadaceae</taxon>
        <taxon>Aureimonas</taxon>
    </lineage>
</organism>